<keyword evidence="5 9" id="KW-0812">Transmembrane</keyword>
<proteinExistence type="predicted"/>
<dbReference type="SMART" id="SM00387">
    <property type="entry name" value="HATPase_c"/>
    <property type="match status" value="1"/>
</dbReference>
<keyword evidence="6" id="KW-0418">Kinase</keyword>
<dbReference type="InterPro" id="IPR005467">
    <property type="entry name" value="His_kinase_dom"/>
</dbReference>
<comment type="caution">
    <text evidence="11">The sequence shown here is derived from an EMBL/GenBank/DDBJ whole genome shotgun (WGS) entry which is preliminary data.</text>
</comment>
<dbReference type="PROSITE" id="PS50109">
    <property type="entry name" value="HIS_KIN"/>
    <property type="match status" value="1"/>
</dbReference>
<feature type="compositionally biased region" description="Low complexity" evidence="8">
    <location>
        <begin position="61"/>
        <end position="86"/>
    </location>
</feature>
<evidence type="ECO:0000256" key="1">
    <source>
        <dbReference type="ARBA" id="ARBA00000085"/>
    </source>
</evidence>
<dbReference type="InterPro" id="IPR050428">
    <property type="entry name" value="TCS_sensor_his_kinase"/>
</dbReference>
<keyword evidence="7 9" id="KW-1133">Transmembrane helix</keyword>
<dbReference type="EC" id="2.7.13.3" evidence="2"/>
<evidence type="ECO:0000256" key="4">
    <source>
        <dbReference type="ARBA" id="ARBA00022679"/>
    </source>
</evidence>
<evidence type="ECO:0000313" key="12">
    <source>
        <dbReference type="Proteomes" id="UP000675781"/>
    </source>
</evidence>
<evidence type="ECO:0000256" key="6">
    <source>
        <dbReference type="ARBA" id="ARBA00022777"/>
    </source>
</evidence>
<dbReference type="Pfam" id="PF02518">
    <property type="entry name" value="HATPase_c"/>
    <property type="match status" value="1"/>
</dbReference>
<dbReference type="RefSeq" id="WP_307846811.1">
    <property type="nucleotide sequence ID" value="NZ_JAGSOG010000587.1"/>
</dbReference>
<keyword evidence="4" id="KW-0808">Transferase</keyword>
<comment type="catalytic activity">
    <reaction evidence="1">
        <text>ATP + protein L-histidine = ADP + protein N-phospho-L-histidine.</text>
        <dbReference type="EC" id="2.7.13.3"/>
    </reaction>
</comment>
<feature type="region of interest" description="Disordered" evidence="8">
    <location>
        <begin position="56"/>
        <end position="86"/>
    </location>
</feature>
<dbReference type="EMBL" id="JAGSOG010000587">
    <property type="protein sequence ID" value="MBR7839739.1"/>
    <property type="molecule type" value="Genomic_DNA"/>
</dbReference>
<sequence>MARSAALLALAAALVGTLAAVRGPGGARLLIYALELIAAAAAVCALAAGRGGRAGAEPSRHAAVAPRQPAAAAEQSPEPESPAPAAHVRHAYVSLARRIQALVNRQLRELREMEDRHGADPAVFADLLHLDHATALVGRLADSLAVLGGERAGRRWTKPAPLLDVFRGAMSRITEYRRVTIGRLPEQAAVAGDAVEGLVHALAELLDNATRYSPPDTHVVLSAASLPDGLVIEVEDSGVGLGPEAQARAALVLASENAGLEVAALGTTPRLGLAVVGRLARAIGFEVTLEPGDGGGVRASILLPNRLVTEARPEPAAPTGRAARAGMEPARIAAARHAAPDVEAAEPAAAAPA</sequence>
<evidence type="ECO:0000313" key="11">
    <source>
        <dbReference type="EMBL" id="MBR7839739.1"/>
    </source>
</evidence>
<evidence type="ECO:0000259" key="10">
    <source>
        <dbReference type="PROSITE" id="PS50109"/>
    </source>
</evidence>
<evidence type="ECO:0000256" key="2">
    <source>
        <dbReference type="ARBA" id="ARBA00012438"/>
    </source>
</evidence>
<feature type="domain" description="Histidine kinase" evidence="10">
    <location>
        <begin position="198"/>
        <end position="307"/>
    </location>
</feature>
<accession>A0A941F0Y0</accession>
<organism evidence="11 12">
    <name type="scientific">Actinospica durhamensis</name>
    <dbReference type="NCBI Taxonomy" id="1508375"/>
    <lineage>
        <taxon>Bacteria</taxon>
        <taxon>Bacillati</taxon>
        <taxon>Actinomycetota</taxon>
        <taxon>Actinomycetes</taxon>
        <taxon>Catenulisporales</taxon>
        <taxon>Actinospicaceae</taxon>
        <taxon>Actinospica</taxon>
    </lineage>
</organism>
<keyword evidence="3" id="KW-0597">Phosphoprotein</keyword>
<keyword evidence="12" id="KW-1185">Reference proteome</keyword>
<dbReference type="SUPFAM" id="SSF55874">
    <property type="entry name" value="ATPase domain of HSP90 chaperone/DNA topoisomerase II/histidine kinase"/>
    <property type="match status" value="1"/>
</dbReference>
<feature type="region of interest" description="Disordered" evidence="8">
    <location>
        <begin position="333"/>
        <end position="353"/>
    </location>
</feature>
<dbReference type="Proteomes" id="UP000675781">
    <property type="component" value="Unassembled WGS sequence"/>
</dbReference>
<dbReference type="Gene3D" id="3.30.565.10">
    <property type="entry name" value="Histidine kinase-like ATPase, C-terminal domain"/>
    <property type="match status" value="1"/>
</dbReference>
<gene>
    <name evidence="11" type="ORF">KDL01_41215</name>
</gene>
<evidence type="ECO:0000256" key="9">
    <source>
        <dbReference type="SAM" id="Phobius"/>
    </source>
</evidence>
<evidence type="ECO:0000256" key="8">
    <source>
        <dbReference type="SAM" id="MobiDB-lite"/>
    </source>
</evidence>
<dbReference type="AlphaFoldDB" id="A0A941F0Y0"/>
<reference evidence="11" key="1">
    <citation type="submission" date="2021-04" db="EMBL/GenBank/DDBJ databases">
        <title>Genome based classification of Actinospica acidithermotolerans sp. nov., an actinobacterium isolated from an Indonesian hot spring.</title>
        <authorList>
            <person name="Kusuma A.B."/>
            <person name="Putra K.E."/>
            <person name="Nafisah S."/>
            <person name="Loh J."/>
            <person name="Nouioui I."/>
            <person name="Goodfellow M."/>
        </authorList>
    </citation>
    <scope>NUCLEOTIDE SEQUENCE</scope>
    <source>
        <strain evidence="11">CSCA 57</strain>
    </source>
</reference>
<feature type="transmembrane region" description="Helical" evidence="9">
    <location>
        <begin position="29"/>
        <end position="49"/>
    </location>
</feature>
<dbReference type="PANTHER" id="PTHR45436:SF5">
    <property type="entry name" value="SENSOR HISTIDINE KINASE TRCS"/>
    <property type="match status" value="1"/>
</dbReference>
<evidence type="ECO:0000256" key="5">
    <source>
        <dbReference type="ARBA" id="ARBA00022692"/>
    </source>
</evidence>
<dbReference type="InterPro" id="IPR036890">
    <property type="entry name" value="HATPase_C_sf"/>
</dbReference>
<evidence type="ECO:0000256" key="7">
    <source>
        <dbReference type="ARBA" id="ARBA00022989"/>
    </source>
</evidence>
<dbReference type="PANTHER" id="PTHR45436">
    <property type="entry name" value="SENSOR HISTIDINE KINASE YKOH"/>
    <property type="match status" value="1"/>
</dbReference>
<dbReference type="InterPro" id="IPR003594">
    <property type="entry name" value="HATPase_dom"/>
</dbReference>
<keyword evidence="9" id="KW-0472">Membrane</keyword>
<dbReference type="GO" id="GO:0005886">
    <property type="term" value="C:plasma membrane"/>
    <property type="evidence" value="ECO:0007669"/>
    <property type="project" value="TreeGrafter"/>
</dbReference>
<evidence type="ECO:0000256" key="3">
    <source>
        <dbReference type="ARBA" id="ARBA00022553"/>
    </source>
</evidence>
<protein>
    <recommendedName>
        <fullName evidence="2">histidine kinase</fullName>
        <ecNumber evidence="2">2.7.13.3</ecNumber>
    </recommendedName>
</protein>
<dbReference type="GO" id="GO:0000160">
    <property type="term" value="P:phosphorelay signal transduction system"/>
    <property type="evidence" value="ECO:0007669"/>
    <property type="project" value="TreeGrafter"/>
</dbReference>
<name>A0A941F0Y0_9ACTN</name>
<dbReference type="GO" id="GO:0004673">
    <property type="term" value="F:protein histidine kinase activity"/>
    <property type="evidence" value="ECO:0007669"/>
    <property type="project" value="UniProtKB-EC"/>
</dbReference>
<feature type="non-terminal residue" evidence="11">
    <location>
        <position position="353"/>
    </location>
</feature>